<keyword evidence="2" id="KW-0597">Phosphoprotein</keyword>
<evidence type="ECO:0000259" key="4">
    <source>
        <dbReference type="PROSITE" id="PS50110"/>
    </source>
</evidence>
<dbReference type="SMART" id="SM00448">
    <property type="entry name" value="REC"/>
    <property type="match status" value="1"/>
</dbReference>
<dbReference type="PANTHER" id="PTHR48111">
    <property type="entry name" value="REGULATOR OF RPOS"/>
    <property type="match status" value="1"/>
</dbReference>
<dbReference type="InterPro" id="IPR001789">
    <property type="entry name" value="Sig_transdc_resp-reg_receiver"/>
</dbReference>
<dbReference type="PANTHER" id="PTHR48111:SF50">
    <property type="entry name" value="KDP OPERON TRANSCRIPTIONAL REGULATORY PROTEIN KDPE"/>
    <property type="match status" value="1"/>
</dbReference>
<dbReference type="STRING" id="1895771.BGO89_11375"/>
<dbReference type="SMART" id="SM00862">
    <property type="entry name" value="Trans_reg_C"/>
    <property type="match status" value="1"/>
</dbReference>
<keyword evidence="1 3" id="KW-0238">DNA-binding</keyword>
<dbReference type="Proteomes" id="UP000184233">
    <property type="component" value="Unassembled WGS sequence"/>
</dbReference>
<dbReference type="GO" id="GO:0005829">
    <property type="term" value="C:cytosol"/>
    <property type="evidence" value="ECO:0007669"/>
    <property type="project" value="TreeGrafter"/>
</dbReference>
<dbReference type="GO" id="GO:0000976">
    <property type="term" value="F:transcription cis-regulatory region binding"/>
    <property type="evidence" value="ECO:0007669"/>
    <property type="project" value="TreeGrafter"/>
</dbReference>
<feature type="domain" description="Response regulatory" evidence="4">
    <location>
        <begin position="7"/>
        <end position="120"/>
    </location>
</feature>
<evidence type="ECO:0000256" key="3">
    <source>
        <dbReference type="PROSITE-ProRule" id="PRU01091"/>
    </source>
</evidence>
<dbReference type="CDD" id="cd17620">
    <property type="entry name" value="REC_OmpR_KdpE-like"/>
    <property type="match status" value="1"/>
</dbReference>
<proteinExistence type="predicted"/>
<dbReference type="CDD" id="cd00383">
    <property type="entry name" value="trans_reg_C"/>
    <property type="match status" value="1"/>
</dbReference>
<organism evidence="6 7">
    <name type="scientific">Candidatus Kapaibacterium thiocyanatum</name>
    <dbReference type="NCBI Taxonomy" id="1895771"/>
    <lineage>
        <taxon>Bacteria</taxon>
        <taxon>Pseudomonadati</taxon>
        <taxon>Candidatus Kapaibacteriota</taxon>
        <taxon>Candidatus Kapaibacteriia</taxon>
        <taxon>Candidatus Kapaibacteriales</taxon>
        <taxon>Candidatus Kapaibacteriaceae</taxon>
        <taxon>Candidatus Kapaibacterium</taxon>
    </lineage>
</organism>
<dbReference type="SUPFAM" id="SSF52172">
    <property type="entry name" value="CheY-like"/>
    <property type="match status" value="1"/>
</dbReference>
<feature type="DNA-binding region" description="OmpR/PhoB-type" evidence="3">
    <location>
        <begin position="129"/>
        <end position="228"/>
    </location>
</feature>
<dbReference type="Gene3D" id="3.40.50.2300">
    <property type="match status" value="1"/>
</dbReference>
<gene>
    <name evidence="6" type="ORF">BGO89_11375</name>
</gene>
<dbReference type="Pfam" id="PF00486">
    <property type="entry name" value="Trans_reg_C"/>
    <property type="match status" value="1"/>
</dbReference>
<feature type="modified residue" description="4-aspartylphosphate" evidence="2">
    <location>
        <position position="56"/>
    </location>
</feature>
<evidence type="ECO:0000313" key="6">
    <source>
        <dbReference type="EMBL" id="OJX57098.1"/>
    </source>
</evidence>
<dbReference type="Gene3D" id="1.10.10.10">
    <property type="entry name" value="Winged helix-like DNA-binding domain superfamily/Winged helix DNA-binding domain"/>
    <property type="match status" value="1"/>
</dbReference>
<evidence type="ECO:0000259" key="5">
    <source>
        <dbReference type="PROSITE" id="PS51755"/>
    </source>
</evidence>
<protein>
    <recommendedName>
        <fullName evidence="8">DNA-binding response regulator</fullName>
    </recommendedName>
</protein>
<dbReference type="EMBL" id="MKVH01000024">
    <property type="protein sequence ID" value="OJX57098.1"/>
    <property type="molecule type" value="Genomic_DNA"/>
</dbReference>
<evidence type="ECO:0000256" key="2">
    <source>
        <dbReference type="PROSITE-ProRule" id="PRU00169"/>
    </source>
</evidence>
<dbReference type="InterPro" id="IPR036388">
    <property type="entry name" value="WH-like_DNA-bd_sf"/>
</dbReference>
<reference evidence="6 7" key="1">
    <citation type="submission" date="2016-09" db="EMBL/GenBank/DDBJ databases">
        <title>Genome-resolved meta-omics ties microbial dynamics to process performance in biotechnology for thiocyanate degradation.</title>
        <authorList>
            <person name="Kantor R.S."/>
            <person name="Huddy R.J."/>
            <person name="Iyer R."/>
            <person name="Thomas B.C."/>
            <person name="Brown C.T."/>
            <person name="Anantharaman K."/>
            <person name="Tringe S."/>
            <person name="Hettich R.L."/>
            <person name="Harrison S.T."/>
            <person name="Banfield J.F."/>
        </authorList>
    </citation>
    <scope>NUCLEOTIDE SEQUENCE [LARGE SCALE GENOMIC DNA]</scope>
    <source>
        <strain evidence="6">59-99</strain>
    </source>
</reference>
<dbReference type="GO" id="GO:0000156">
    <property type="term" value="F:phosphorelay response regulator activity"/>
    <property type="evidence" value="ECO:0007669"/>
    <property type="project" value="TreeGrafter"/>
</dbReference>
<dbReference type="GO" id="GO:0006355">
    <property type="term" value="P:regulation of DNA-templated transcription"/>
    <property type="evidence" value="ECO:0007669"/>
    <property type="project" value="InterPro"/>
</dbReference>
<evidence type="ECO:0000313" key="7">
    <source>
        <dbReference type="Proteomes" id="UP000184233"/>
    </source>
</evidence>
<name>A0A1M3KXG0_9BACT</name>
<comment type="caution">
    <text evidence="6">The sequence shown here is derived from an EMBL/GenBank/DDBJ whole genome shotgun (WGS) entry which is preliminary data.</text>
</comment>
<dbReference type="Gene3D" id="6.10.250.690">
    <property type="match status" value="1"/>
</dbReference>
<evidence type="ECO:0000256" key="1">
    <source>
        <dbReference type="ARBA" id="ARBA00023125"/>
    </source>
</evidence>
<dbReference type="AlphaFoldDB" id="A0A1M3KXG0"/>
<evidence type="ECO:0008006" key="8">
    <source>
        <dbReference type="Google" id="ProtNLM"/>
    </source>
</evidence>
<dbReference type="PROSITE" id="PS51755">
    <property type="entry name" value="OMPR_PHOB"/>
    <property type="match status" value="1"/>
</dbReference>
<dbReference type="InterPro" id="IPR039420">
    <property type="entry name" value="WalR-like"/>
</dbReference>
<dbReference type="PROSITE" id="PS50110">
    <property type="entry name" value="RESPONSE_REGULATORY"/>
    <property type="match status" value="1"/>
</dbReference>
<dbReference type="InterPro" id="IPR011006">
    <property type="entry name" value="CheY-like_superfamily"/>
</dbReference>
<accession>A0A1M3KXG0</accession>
<feature type="domain" description="OmpR/PhoB-type" evidence="5">
    <location>
        <begin position="129"/>
        <end position="228"/>
    </location>
</feature>
<sequence length="228" mass="25295">MTTDSPTALLVDDEVAIRRMIRIALESQDWRVIEAGSVRSASVEAAMTRPDVILLDLGLPDGEGVDVVRTVRSWSDVPIIVITARDAEHEKVALLDAGADDYITKPFSIPELLARMRAHVRRRARTETQADVVIGPLSIDLAGHVVMRDGERIHLTATEFAVLRVLASNAGRVVTNHHILRSVWGPGAQEEMQYVRVYIAALRKKLEVDPDRPLIIRTEIGVGYRMVP</sequence>
<dbReference type="InterPro" id="IPR001867">
    <property type="entry name" value="OmpR/PhoB-type_DNA-bd"/>
</dbReference>
<dbReference type="Pfam" id="PF00072">
    <property type="entry name" value="Response_reg"/>
    <property type="match status" value="1"/>
</dbReference>
<dbReference type="GO" id="GO:0032993">
    <property type="term" value="C:protein-DNA complex"/>
    <property type="evidence" value="ECO:0007669"/>
    <property type="project" value="TreeGrafter"/>
</dbReference>